<comment type="caution">
    <text evidence="2">The sequence shown here is derived from an EMBL/GenBank/DDBJ whole genome shotgun (WGS) entry which is preliminary data.</text>
</comment>
<accession>A0A7J6HQ34</accession>
<gene>
    <name evidence="2" type="ORF">F8388_004949</name>
</gene>
<proteinExistence type="predicted"/>
<organism evidence="2 3">
    <name type="scientific">Cannabis sativa</name>
    <name type="common">Hemp</name>
    <name type="synonym">Marijuana</name>
    <dbReference type="NCBI Taxonomy" id="3483"/>
    <lineage>
        <taxon>Eukaryota</taxon>
        <taxon>Viridiplantae</taxon>
        <taxon>Streptophyta</taxon>
        <taxon>Embryophyta</taxon>
        <taxon>Tracheophyta</taxon>
        <taxon>Spermatophyta</taxon>
        <taxon>Magnoliopsida</taxon>
        <taxon>eudicotyledons</taxon>
        <taxon>Gunneridae</taxon>
        <taxon>Pentapetalae</taxon>
        <taxon>rosids</taxon>
        <taxon>fabids</taxon>
        <taxon>Rosales</taxon>
        <taxon>Cannabaceae</taxon>
        <taxon>Cannabis</taxon>
    </lineage>
</organism>
<reference evidence="2 3" key="1">
    <citation type="journal article" date="2020" name="bioRxiv">
        <title>Sequence and annotation of 42 cannabis genomes reveals extensive copy number variation in cannabinoid synthesis and pathogen resistance genes.</title>
        <authorList>
            <person name="Mckernan K.J."/>
            <person name="Helbert Y."/>
            <person name="Kane L.T."/>
            <person name="Ebling H."/>
            <person name="Zhang L."/>
            <person name="Liu B."/>
            <person name="Eaton Z."/>
            <person name="Mclaughlin S."/>
            <person name="Kingan S."/>
            <person name="Baybayan P."/>
            <person name="Concepcion G."/>
            <person name="Jordan M."/>
            <person name="Riva A."/>
            <person name="Barbazuk W."/>
            <person name="Harkins T."/>
        </authorList>
    </citation>
    <scope>NUCLEOTIDE SEQUENCE [LARGE SCALE GENOMIC DNA]</scope>
    <source>
        <strain evidence="3">cv. Jamaican Lion 4</strain>
        <tissue evidence="2">Leaf</tissue>
    </source>
</reference>
<dbReference type="EMBL" id="JAATIP010000001">
    <property type="protein sequence ID" value="KAF4396981.1"/>
    <property type="molecule type" value="Genomic_DNA"/>
</dbReference>
<name>A0A7J6HQ34_CANSA</name>
<sequence length="100" mass="11357">MNTLHSRLLTRDLLARRHVPVKSLLCPVCEKAEENHSYLFFDCSFSKRVMESFEDWIAWANQARVKSLVTEIASLALAGADLREPDWLGSVLNFVCNGFA</sequence>
<evidence type="ECO:0000259" key="1">
    <source>
        <dbReference type="Pfam" id="PF13966"/>
    </source>
</evidence>
<protein>
    <recommendedName>
        <fullName evidence="1">Reverse transcriptase zinc-binding domain-containing protein</fullName>
    </recommendedName>
</protein>
<evidence type="ECO:0000313" key="3">
    <source>
        <dbReference type="Proteomes" id="UP000525078"/>
    </source>
</evidence>
<dbReference type="Pfam" id="PF13966">
    <property type="entry name" value="zf-RVT"/>
    <property type="match status" value="1"/>
</dbReference>
<evidence type="ECO:0000313" key="2">
    <source>
        <dbReference type="EMBL" id="KAF4396981.1"/>
    </source>
</evidence>
<dbReference type="Proteomes" id="UP000525078">
    <property type="component" value="Unassembled WGS sequence"/>
</dbReference>
<dbReference type="AlphaFoldDB" id="A0A7J6HQ34"/>
<feature type="domain" description="Reverse transcriptase zinc-binding" evidence="1">
    <location>
        <begin position="3"/>
        <end position="49"/>
    </location>
</feature>
<dbReference type="InterPro" id="IPR026960">
    <property type="entry name" value="RVT-Znf"/>
</dbReference>